<dbReference type="PANTHER" id="PTHR32234:SF3">
    <property type="entry name" value="SUPPRESSION OF COPPER SENSITIVITY PROTEIN"/>
    <property type="match status" value="1"/>
</dbReference>
<dbReference type="SUPFAM" id="SSF52833">
    <property type="entry name" value="Thioredoxin-like"/>
    <property type="match status" value="1"/>
</dbReference>
<feature type="transmembrane region" description="Helical" evidence="7">
    <location>
        <begin position="449"/>
        <end position="478"/>
    </location>
</feature>
<keyword evidence="2" id="KW-1003">Cell membrane</keyword>
<name>A0ABY0P1M8_9HYPH</name>
<evidence type="ECO:0000256" key="4">
    <source>
        <dbReference type="ARBA" id="ARBA00022748"/>
    </source>
</evidence>
<dbReference type="Pfam" id="PF11412">
    <property type="entry name" value="DsbD_N"/>
    <property type="match status" value="1"/>
</dbReference>
<organism evidence="9 10">
    <name type="scientific">Bosea robiniae</name>
    <dbReference type="NCBI Taxonomy" id="1036780"/>
    <lineage>
        <taxon>Bacteria</taxon>
        <taxon>Pseudomonadati</taxon>
        <taxon>Pseudomonadota</taxon>
        <taxon>Alphaproteobacteria</taxon>
        <taxon>Hyphomicrobiales</taxon>
        <taxon>Boseaceae</taxon>
        <taxon>Bosea</taxon>
    </lineage>
</organism>
<protein>
    <submittedName>
        <fullName evidence="9">Thiol:disulfide interchange protein DsbD</fullName>
    </submittedName>
</protein>
<proteinExistence type="predicted"/>
<evidence type="ECO:0000259" key="8">
    <source>
        <dbReference type="PROSITE" id="PS51352"/>
    </source>
</evidence>
<feature type="transmembrane region" description="Helical" evidence="7">
    <location>
        <begin position="484"/>
        <end position="510"/>
    </location>
</feature>
<dbReference type="Proteomes" id="UP000199468">
    <property type="component" value="Unassembled WGS sequence"/>
</dbReference>
<dbReference type="CDD" id="cd02953">
    <property type="entry name" value="DsbDgamma"/>
    <property type="match status" value="1"/>
</dbReference>
<keyword evidence="4" id="KW-0201">Cytochrome c-type biogenesis</keyword>
<feature type="transmembrane region" description="Helical" evidence="7">
    <location>
        <begin position="372"/>
        <end position="395"/>
    </location>
</feature>
<dbReference type="PROSITE" id="PS51352">
    <property type="entry name" value="THIOREDOXIN_2"/>
    <property type="match status" value="1"/>
</dbReference>
<feature type="transmembrane region" description="Helical" evidence="7">
    <location>
        <begin position="549"/>
        <end position="568"/>
    </location>
</feature>
<dbReference type="Gene3D" id="3.40.30.10">
    <property type="entry name" value="Glutaredoxin"/>
    <property type="match status" value="1"/>
</dbReference>
<keyword evidence="3 7" id="KW-0812">Transmembrane</keyword>
<comment type="caution">
    <text evidence="9">The sequence shown here is derived from an EMBL/GenBank/DDBJ whole genome shotgun (WGS) entry which is preliminary data.</text>
</comment>
<dbReference type="EMBL" id="FNBZ01000004">
    <property type="protein sequence ID" value="SDG56411.1"/>
    <property type="molecule type" value="Genomic_DNA"/>
</dbReference>
<evidence type="ECO:0000256" key="2">
    <source>
        <dbReference type="ARBA" id="ARBA00022475"/>
    </source>
</evidence>
<dbReference type="InterPro" id="IPR036249">
    <property type="entry name" value="Thioredoxin-like_sf"/>
</dbReference>
<dbReference type="InterPro" id="IPR013766">
    <property type="entry name" value="Thioredoxin_domain"/>
</dbReference>
<evidence type="ECO:0000256" key="3">
    <source>
        <dbReference type="ARBA" id="ARBA00022692"/>
    </source>
</evidence>
<dbReference type="Pfam" id="PF02683">
    <property type="entry name" value="DsbD_TM"/>
    <property type="match status" value="1"/>
</dbReference>
<accession>A0ABY0P1M8</accession>
<gene>
    <name evidence="9" type="ORF">SAMN05421844_104359</name>
</gene>
<feature type="transmembrane region" description="Helical" evidence="7">
    <location>
        <begin position="323"/>
        <end position="351"/>
    </location>
</feature>
<evidence type="ECO:0000256" key="1">
    <source>
        <dbReference type="ARBA" id="ARBA00004651"/>
    </source>
</evidence>
<dbReference type="InterPro" id="IPR028250">
    <property type="entry name" value="DsbDN"/>
</dbReference>
<comment type="subcellular location">
    <subcellularLocation>
        <location evidence="1">Cell membrane</location>
        <topology evidence="1">Multi-pass membrane protein</topology>
    </subcellularLocation>
</comment>
<evidence type="ECO:0000313" key="9">
    <source>
        <dbReference type="EMBL" id="SDG56411.1"/>
    </source>
</evidence>
<keyword evidence="6 7" id="KW-0472">Membrane</keyword>
<feature type="domain" description="Thioredoxin" evidence="8">
    <location>
        <begin position="595"/>
        <end position="726"/>
    </location>
</feature>
<feature type="transmembrane region" description="Helical" evidence="7">
    <location>
        <begin position="580"/>
        <end position="597"/>
    </location>
</feature>
<sequence>MRHGVGMFRDGDGIMRRYLGKRFLHGAALALGLLVPGLAVAAESAPVTSPRVTATLLSSRDAVAPGERFKLALVQKLAPHWHTYWLNPGDSGEPTQIKWDLPAGATAGEIQWPAPKAIRVEPLVNFGFEGTVLLPLEITVPADARPGETFALKAEATWLVCEKICIPEEGSFSLELPISTASAVDQAAEARIDAAIAALPKPAAFRGKLRDDAGKLVLDLPGLPAGAADLRFFPVSDTLIEHAAEQPFAAGDKPALTLTRSSAFKLAKPEISGILTFTEEGTPRAVTLLADADPALMAAGMAAAPEARPAVVRIPMPAEGADLTLWAALAFAFAGGLILNLMPCVLPVLFIKALGFAQLAHRSRSEVREQGLLFMGGVLVTFMVLAGAVIALGSLGSSVGWGFQLQSPPLVIALAVVMVLIGLNLLGAFEIGTSVTGLGDGLASRGGRLGAFMTGVLAVVVATPCTAPFMGAAMGYAVTQPPAVALSVFLALALGFALPVVALSFAPGLLRLLPKPGRWMLVLKQAFAFPMFATAIWLIWVASVQSGPQGVLAALVAVLAAGFAVWLIGVTRGSFARRAFGSVLAALVVLGAGWFTVQNAVPGAATEARAGDIEAWSPERVAALQAQGKPVFVNFTAAWCITCIANERVALSRQEVKDAFARLGVVYLKADWTNRDSRIAKALAEQGRAGVPLYLFYPARKEAQAEILPQLLTVDGLIAAAERAAGRNAKTAALP</sequence>
<dbReference type="InterPro" id="IPR003834">
    <property type="entry name" value="Cyt_c_assmbl_TM_dom"/>
</dbReference>
<keyword evidence="5 7" id="KW-1133">Transmembrane helix</keyword>
<reference evidence="9 10" key="1">
    <citation type="submission" date="2016-10" db="EMBL/GenBank/DDBJ databases">
        <authorList>
            <person name="Varghese N."/>
            <person name="Submissions S."/>
        </authorList>
    </citation>
    <scope>NUCLEOTIDE SEQUENCE [LARGE SCALE GENOMIC DNA]</scope>
    <source>
        <strain evidence="9 10">DSM 26672</strain>
    </source>
</reference>
<evidence type="ECO:0000313" key="10">
    <source>
        <dbReference type="Proteomes" id="UP000199468"/>
    </source>
</evidence>
<dbReference type="Pfam" id="PF13899">
    <property type="entry name" value="Thioredoxin_7"/>
    <property type="match status" value="1"/>
</dbReference>
<evidence type="ECO:0000256" key="7">
    <source>
        <dbReference type="SAM" id="Phobius"/>
    </source>
</evidence>
<feature type="transmembrane region" description="Helical" evidence="7">
    <location>
        <begin position="407"/>
        <end position="429"/>
    </location>
</feature>
<evidence type="ECO:0000256" key="5">
    <source>
        <dbReference type="ARBA" id="ARBA00022989"/>
    </source>
</evidence>
<dbReference type="InterPro" id="IPR035671">
    <property type="entry name" value="DsbD_gamma"/>
</dbReference>
<evidence type="ECO:0000256" key="6">
    <source>
        <dbReference type="ARBA" id="ARBA00023136"/>
    </source>
</evidence>
<keyword evidence="10" id="KW-1185">Reference proteome</keyword>
<feature type="transmembrane region" description="Helical" evidence="7">
    <location>
        <begin position="522"/>
        <end position="543"/>
    </location>
</feature>
<dbReference type="PANTHER" id="PTHR32234">
    <property type="entry name" value="THIOL:DISULFIDE INTERCHANGE PROTEIN DSBD"/>
    <property type="match status" value="1"/>
</dbReference>